<dbReference type="Pfam" id="PF08603">
    <property type="entry name" value="CAP_C"/>
    <property type="match status" value="1"/>
</dbReference>
<comment type="function">
    <text evidence="2">The N-terminal domain binds to adenylyl cyclase, thereby enabling adenylyl cyclase to be activated by upstream regulatory signals, such as Ras. The C-terminal domain is required for normal cellular morphology and growth control.</text>
</comment>
<dbReference type="InterPro" id="IPR013992">
    <property type="entry name" value="Adenylate_cyclase-assoc_CAP_N"/>
</dbReference>
<dbReference type="InterPro" id="IPR016098">
    <property type="entry name" value="CAP/MinC_C"/>
</dbReference>
<dbReference type="GO" id="GO:0019933">
    <property type="term" value="P:cAMP-mediated signaling"/>
    <property type="evidence" value="ECO:0007669"/>
    <property type="project" value="TreeGrafter"/>
</dbReference>
<dbReference type="InterPro" id="IPR006599">
    <property type="entry name" value="CARP_motif"/>
</dbReference>
<dbReference type="PROSITE" id="PS01088">
    <property type="entry name" value="CAP_1"/>
    <property type="match status" value="1"/>
</dbReference>
<dbReference type="InterPro" id="IPR017901">
    <property type="entry name" value="C-CAP_CF_C-like"/>
</dbReference>
<dbReference type="SUPFAM" id="SSF69340">
    <property type="entry name" value="C-terminal domain of adenylylcyclase associated protein"/>
    <property type="match status" value="1"/>
</dbReference>
<feature type="region of interest" description="Disordered" evidence="5">
    <location>
        <begin position="304"/>
        <end position="345"/>
    </location>
</feature>
<dbReference type="InterPro" id="IPR036223">
    <property type="entry name" value="CAP_C_sf"/>
</dbReference>
<dbReference type="SMART" id="SM00673">
    <property type="entry name" value="CARP"/>
    <property type="match status" value="2"/>
</dbReference>
<sequence>MAGVQNSALTTIIKRLEAATSRLEDLAIASASSANLRQPSPDAADSVGARVAQEPSIAPSAPTPAPSLGPTITSEDSPVVKAFDVWFDDHLQPYLKLSETIGDVAFEQSKTVALLFKAQRDFIELASQCTKPSQDKLPSLLGPMVTHLTSVGDIKDANRGSPQFNHLSTVAEGIPSAGWITLDNKPGPYVGDLKDAANFYGNRVIKEYKESDKTQVEWVRSFINALEELRKYIMQYHTTGLAWNPKGKDPLSFSPSAPTPISSAASSSPAPVGTTSTPSPASGPSKGLFAELSGDVTKGLKKVDKSEMTHKNPELRASSVVPATDAAPKRPTRPTKPPSLAGKKPAKFELEGNKWAIEYQENNNNIILEDVEIKQIVSIYGCKNSVIQVKGKVNAISLTACSKTSVLLDSVVSSVSVTSSPSFTIQVLGRTPTVTIDTTDSGQVYLSKECIDGATEIITSKCSAINVSIPDPETDEEGLFVERAVPEQLKTVVKDGKLITTIVEHSG</sequence>
<dbReference type="InterPro" id="IPR018106">
    <property type="entry name" value="CAP_CS_N"/>
</dbReference>
<dbReference type="GO" id="GO:0008179">
    <property type="term" value="F:adenylate cyclase binding"/>
    <property type="evidence" value="ECO:0007669"/>
    <property type="project" value="TreeGrafter"/>
</dbReference>
<dbReference type="InterPro" id="IPR013912">
    <property type="entry name" value="Adenylate_cyclase-assoc_CAP_C"/>
</dbReference>
<dbReference type="PANTHER" id="PTHR10652:SF0">
    <property type="entry name" value="ADENYLYL CYCLASE-ASSOCIATED PROTEIN"/>
    <property type="match status" value="1"/>
</dbReference>
<name>A0A0F7ST07_PHARH</name>
<dbReference type="Pfam" id="PF21938">
    <property type="entry name" value="CAP_N"/>
    <property type="match status" value="1"/>
</dbReference>
<dbReference type="AlphaFoldDB" id="A0A0F7ST07"/>
<evidence type="ECO:0000259" key="6">
    <source>
        <dbReference type="PROSITE" id="PS51329"/>
    </source>
</evidence>
<dbReference type="SUPFAM" id="SSF101278">
    <property type="entry name" value="N-terminal domain of adenylylcyclase associated protein, CAP"/>
    <property type="match status" value="1"/>
</dbReference>
<evidence type="ECO:0000313" key="7">
    <source>
        <dbReference type="EMBL" id="CED84606.1"/>
    </source>
</evidence>
<dbReference type="Gene3D" id="2.160.20.70">
    <property type="match status" value="1"/>
</dbReference>
<evidence type="ECO:0000256" key="1">
    <source>
        <dbReference type="ARBA" id="ARBA00007659"/>
    </source>
</evidence>
<proteinExistence type="inferred from homology"/>
<evidence type="ECO:0000256" key="5">
    <source>
        <dbReference type="SAM" id="MobiDB-lite"/>
    </source>
</evidence>
<evidence type="ECO:0000256" key="3">
    <source>
        <dbReference type="ARBA" id="ARBA00072052"/>
    </source>
</evidence>
<evidence type="ECO:0000256" key="4">
    <source>
        <dbReference type="RuleBase" id="RU000647"/>
    </source>
</evidence>
<dbReference type="InterPro" id="IPR001837">
    <property type="entry name" value="Adenylate_cyclase-assoc_CAP"/>
</dbReference>
<dbReference type="PANTHER" id="PTHR10652">
    <property type="entry name" value="ADENYLYL CYCLASE-ASSOCIATED PROTEIN"/>
    <property type="match status" value="1"/>
</dbReference>
<reference evidence="7" key="1">
    <citation type="submission" date="2014-08" db="EMBL/GenBank/DDBJ databases">
        <authorList>
            <person name="Sharma Rahul"/>
            <person name="Thines Marco"/>
        </authorList>
    </citation>
    <scope>NUCLEOTIDE SEQUENCE</scope>
</reference>
<dbReference type="EMBL" id="LN483166">
    <property type="protein sequence ID" value="CED84606.1"/>
    <property type="molecule type" value="Genomic_DNA"/>
</dbReference>
<feature type="region of interest" description="Disordered" evidence="5">
    <location>
        <begin position="34"/>
        <end position="73"/>
    </location>
</feature>
<dbReference type="FunFam" id="1.25.40.330:FF:000001">
    <property type="entry name" value="Adenylyl cyclase-associated protein"/>
    <property type="match status" value="1"/>
</dbReference>
<organism evidence="7">
    <name type="scientific">Phaffia rhodozyma</name>
    <name type="common">Yeast</name>
    <name type="synonym">Xanthophyllomyces dendrorhous</name>
    <dbReference type="NCBI Taxonomy" id="264483"/>
    <lineage>
        <taxon>Eukaryota</taxon>
        <taxon>Fungi</taxon>
        <taxon>Dikarya</taxon>
        <taxon>Basidiomycota</taxon>
        <taxon>Agaricomycotina</taxon>
        <taxon>Tremellomycetes</taxon>
        <taxon>Cystofilobasidiales</taxon>
        <taxon>Mrakiaceae</taxon>
        <taxon>Phaffia</taxon>
    </lineage>
</organism>
<dbReference type="InterPro" id="IPR036222">
    <property type="entry name" value="CAP_N_sf"/>
</dbReference>
<dbReference type="PROSITE" id="PS51329">
    <property type="entry name" value="C_CAP_COFACTOR_C"/>
    <property type="match status" value="1"/>
</dbReference>
<dbReference type="Gene3D" id="1.25.40.330">
    <property type="entry name" value="Adenylate cyclase-associated CAP, N-terminal domain"/>
    <property type="match status" value="1"/>
</dbReference>
<feature type="domain" description="C-CAP/cofactor C-like" evidence="6">
    <location>
        <begin position="345"/>
        <end position="485"/>
    </location>
</feature>
<dbReference type="InterPro" id="IPR053950">
    <property type="entry name" value="CAP_N"/>
</dbReference>
<comment type="similarity">
    <text evidence="1 4">Belongs to the CAP family.</text>
</comment>
<protein>
    <recommendedName>
        <fullName evidence="3 4">Adenylyl cyclase-associated protein</fullName>
    </recommendedName>
</protein>
<dbReference type="GO" id="GO:0007015">
    <property type="term" value="P:actin filament organization"/>
    <property type="evidence" value="ECO:0007669"/>
    <property type="project" value="TreeGrafter"/>
</dbReference>
<feature type="region of interest" description="Disordered" evidence="5">
    <location>
        <begin position="252"/>
        <end position="288"/>
    </location>
</feature>
<feature type="compositionally biased region" description="Low complexity" evidence="5">
    <location>
        <begin position="254"/>
        <end position="285"/>
    </location>
</feature>
<feature type="compositionally biased region" description="Basic and acidic residues" evidence="5">
    <location>
        <begin position="304"/>
        <end position="314"/>
    </location>
</feature>
<evidence type="ECO:0000256" key="2">
    <source>
        <dbReference type="ARBA" id="ARBA00054756"/>
    </source>
</evidence>
<dbReference type="GO" id="GO:0005737">
    <property type="term" value="C:cytoplasm"/>
    <property type="evidence" value="ECO:0007669"/>
    <property type="project" value="TreeGrafter"/>
</dbReference>
<dbReference type="GO" id="GO:0003779">
    <property type="term" value="F:actin binding"/>
    <property type="evidence" value="ECO:0007669"/>
    <property type="project" value="InterPro"/>
</dbReference>
<accession>A0A0F7ST07</accession>
<dbReference type="Pfam" id="PF01213">
    <property type="entry name" value="CAP_N-CM"/>
    <property type="match status" value="1"/>
</dbReference>